<sequence>MRVAARTEFPASRAFKMPSSLLSNDRYKSVEHLKHHNRSSRFFANPFGQPSQEVTRLKNRVVDLESEVAQIPELKSQVATIPLLEARIDSMMMIIQKHLPYIDILMQSQVGNNTNENVTNPSMPSQTSTHHQGETCKRARKF</sequence>
<evidence type="ECO:0000256" key="1">
    <source>
        <dbReference type="SAM" id="MobiDB-lite"/>
    </source>
</evidence>
<gene>
    <name evidence="2" type="ORF">COLO4_24420</name>
</gene>
<accession>A0A1R3IAA1</accession>
<protein>
    <submittedName>
        <fullName evidence="2">Uncharacterized protein</fullName>
    </submittedName>
</protein>
<proteinExistence type="predicted"/>
<feature type="compositionally biased region" description="Polar residues" evidence="1">
    <location>
        <begin position="114"/>
        <end position="130"/>
    </location>
</feature>
<evidence type="ECO:0000313" key="3">
    <source>
        <dbReference type="Proteomes" id="UP000187203"/>
    </source>
</evidence>
<organism evidence="2 3">
    <name type="scientific">Corchorus olitorius</name>
    <dbReference type="NCBI Taxonomy" id="93759"/>
    <lineage>
        <taxon>Eukaryota</taxon>
        <taxon>Viridiplantae</taxon>
        <taxon>Streptophyta</taxon>
        <taxon>Embryophyta</taxon>
        <taxon>Tracheophyta</taxon>
        <taxon>Spermatophyta</taxon>
        <taxon>Magnoliopsida</taxon>
        <taxon>eudicotyledons</taxon>
        <taxon>Gunneridae</taxon>
        <taxon>Pentapetalae</taxon>
        <taxon>rosids</taxon>
        <taxon>malvids</taxon>
        <taxon>Malvales</taxon>
        <taxon>Malvaceae</taxon>
        <taxon>Grewioideae</taxon>
        <taxon>Apeibeae</taxon>
        <taxon>Corchorus</taxon>
    </lineage>
</organism>
<dbReference type="EMBL" id="AWUE01018540">
    <property type="protein sequence ID" value="OMO79478.1"/>
    <property type="molecule type" value="Genomic_DNA"/>
</dbReference>
<feature type="compositionally biased region" description="Basic and acidic residues" evidence="1">
    <location>
        <begin position="131"/>
        <end position="142"/>
    </location>
</feature>
<name>A0A1R3IAA1_9ROSI</name>
<evidence type="ECO:0000313" key="2">
    <source>
        <dbReference type="EMBL" id="OMO79478.1"/>
    </source>
</evidence>
<dbReference type="AlphaFoldDB" id="A0A1R3IAA1"/>
<comment type="caution">
    <text evidence="2">The sequence shown here is derived from an EMBL/GenBank/DDBJ whole genome shotgun (WGS) entry which is preliminary data.</text>
</comment>
<reference evidence="3" key="1">
    <citation type="submission" date="2013-09" db="EMBL/GenBank/DDBJ databases">
        <title>Corchorus olitorius genome sequencing.</title>
        <authorList>
            <person name="Alam M."/>
            <person name="Haque M.S."/>
            <person name="Islam M.S."/>
            <person name="Emdad E.M."/>
            <person name="Islam M.M."/>
            <person name="Ahmed B."/>
            <person name="Halim A."/>
            <person name="Hossen Q.M.M."/>
            <person name="Hossain M.Z."/>
            <person name="Ahmed R."/>
            <person name="Khan M.M."/>
            <person name="Islam R."/>
            <person name="Rashid M.M."/>
            <person name="Khan S.A."/>
            <person name="Rahman M.S."/>
            <person name="Alam M."/>
            <person name="Yahiya A.S."/>
            <person name="Khan M.S."/>
            <person name="Azam M.S."/>
            <person name="Haque T."/>
            <person name="Lashkar M.Z.H."/>
            <person name="Akhand A.I."/>
            <person name="Morshed G."/>
            <person name="Roy S."/>
            <person name="Uddin K.S."/>
            <person name="Rabeya T."/>
            <person name="Hossain A.S."/>
            <person name="Chowdhury A."/>
            <person name="Snigdha A.R."/>
            <person name="Mortoza M.S."/>
            <person name="Matin S.A."/>
            <person name="Hoque S.M.E."/>
            <person name="Islam M.K."/>
            <person name="Roy D.K."/>
            <person name="Haider R."/>
            <person name="Moosa M.M."/>
            <person name="Elias S.M."/>
            <person name="Hasan A.M."/>
            <person name="Jahan S."/>
            <person name="Shafiuddin M."/>
            <person name="Mahmood N."/>
            <person name="Shommy N.S."/>
        </authorList>
    </citation>
    <scope>NUCLEOTIDE SEQUENCE [LARGE SCALE GENOMIC DNA]</scope>
    <source>
        <strain evidence="3">cv. O-4</strain>
    </source>
</reference>
<keyword evidence="3" id="KW-1185">Reference proteome</keyword>
<dbReference type="Proteomes" id="UP000187203">
    <property type="component" value="Unassembled WGS sequence"/>
</dbReference>
<feature type="region of interest" description="Disordered" evidence="1">
    <location>
        <begin position="114"/>
        <end position="142"/>
    </location>
</feature>